<proteinExistence type="predicted"/>
<accession>A0A2M7BBV1</accession>
<dbReference type="Proteomes" id="UP000229631">
    <property type="component" value="Unassembled WGS sequence"/>
</dbReference>
<dbReference type="AlphaFoldDB" id="A0A2M7BBV1"/>
<dbReference type="Pfam" id="PF04365">
    <property type="entry name" value="BrnT_toxin"/>
    <property type="match status" value="1"/>
</dbReference>
<evidence type="ECO:0008006" key="3">
    <source>
        <dbReference type="Google" id="ProtNLM"/>
    </source>
</evidence>
<dbReference type="InterPro" id="IPR007460">
    <property type="entry name" value="BrnT_toxin"/>
</dbReference>
<comment type="caution">
    <text evidence="1">The sequence shown here is derived from an EMBL/GenBank/DDBJ whole genome shotgun (WGS) entry which is preliminary data.</text>
</comment>
<evidence type="ECO:0000313" key="2">
    <source>
        <dbReference type="Proteomes" id="UP000229631"/>
    </source>
</evidence>
<name>A0A2M7BBV1_9BACT</name>
<organism evidence="1 2">
    <name type="scientific">Candidatus Shapirobacteria bacterium CG03_land_8_20_14_0_80_39_12</name>
    <dbReference type="NCBI Taxonomy" id="1974879"/>
    <lineage>
        <taxon>Bacteria</taxon>
        <taxon>Candidatus Shapironibacteriota</taxon>
    </lineage>
</organism>
<protein>
    <recommendedName>
        <fullName evidence="3">BrnT family toxin</fullName>
    </recommendedName>
</protein>
<reference evidence="2" key="1">
    <citation type="submission" date="2017-09" db="EMBL/GenBank/DDBJ databases">
        <title>Depth-based differentiation of microbial function through sediment-hosted aquifers and enrichment of novel symbionts in the deep terrestrial subsurface.</title>
        <authorList>
            <person name="Probst A.J."/>
            <person name="Ladd B."/>
            <person name="Jarett J.K."/>
            <person name="Geller-Mcgrath D.E."/>
            <person name="Sieber C.M.K."/>
            <person name="Emerson J.B."/>
            <person name="Anantharaman K."/>
            <person name="Thomas B.C."/>
            <person name="Malmstrom R."/>
            <person name="Stieglmeier M."/>
            <person name="Klingl A."/>
            <person name="Woyke T."/>
            <person name="Ryan C.M."/>
            <person name="Banfield J.F."/>
        </authorList>
    </citation>
    <scope>NUCLEOTIDE SEQUENCE [LARGE SCALE GENOMIC DNA]</scope>
</reference>
<dbReference type="InterPro" id="IPR038573">
    <property type="entry name" value="BrnT_sf"/>
</dbReference>
<dbReference type="Gene3D" id="3.10.450.530">
    <property type="entry name" value="Ribonuclease toxin, BrnT, of type II toxin-antitoxin system"/>
    <property type="match status" value="1"/>
</dbReference>
<gene>
    <name evidence="1" type="ORF">COS54_02735</name>
</gene>
<sequence length="58" mass="6938">MLVSKDKKHSKIEERYQALGKTNNERLIFLSLMVRNNKIRVISARDMSKKEEKIYENI</sequence>
<evidence type="ECO:0000313" key="1">
    <source>
        <dbReference type="EMBL" id="PIV00592.1"/>
    </source>
</evidence>
<dbReference type="EMBL" id="PEVC01000048">
    <property type="protein sequence ID" value="PIV00592.1"/>
    <property type="molecule type" value="Genomic_DNA"/>
</dbReference>